<organism evidence="2 3">
    <name type="scientific">Lactovum miscens</name>
    <dbReference type="NCBI Taxonomy" id="190387"/>
    <lineage>
        <taxon>Bacteria</taxon>
        <taxon>Bacillati</taxon>
        <taxon>Bacillota</taxon>
        <taxon>Bacilli</taxon>
        <taxon>Lactobacillales</taxon>
        <taxon>Streptococcaceae</taxon>
        <taxon>Lactovum</taxon>
    </lineage>
</organism>
<keyword evidence="3" id="KW-1185">Reference proteome</keyword>
<dbReference type="PANTHER" id="PTHR39209:SF2">
    <property type="entry name" value="CYTOPLASMIC PROTEIN"/>
    <property type="match status" value="1"/>
</dbReference>
<name>A0A841C9Q9_9LACT</name>
<dbReference type="EMBL" id="JACHHV010000021">
    <property type="protein sequence ID" value="MBB5888322.1"/>
    <property type="molecule type" value="Genomic_DNA"/>
</dbReference>
<protein>
    <submittedName>
        <fullName evidence="2">DNA/RNA-binding domain of Phe-tRNA-synthetase-like protein</fullName>
    </submittedName>
</protein>
<dbReference type="Proteomes" id="UP000562464">
    <property type="component" value="Unassembled WGS sequence"/>
</dbReference>
<dbReference type="AlphaFoldDB" id="A0A841C9Q9"/>
<dbReference type="Pfam" id="PF03483">
    <property type="entry name" value="B3_4"/>
    <property type="match status" value="1"/>
</dbReference>
<dbReference type="InterPro" id="IPR005146">
    <property type="entry name" value="B3/B4_tRNA-bd"/>
</dbReference>
<proteinExistence type="predicted"/>
<dbReference type="GO" id="GO:0003723">
    <property type="term" value="F:RNA binding"/>
    <property type="evidence" value="ECO:0007669"/>
    <property type="project" value="InterPro"/>
</dbReference>
<dbReference type="RefSeq" id="WP_183540273.1">
    <property type="nucleotide sequence ID" value="NZ_JACHHV010000021.1"/>
</dbReference>
<evidence type="ECO:0000313" key="2">
    <source>
        <dbReference type="EMBL" id="MBB5888322.1"/>
    </source>
</evidence>
<dbReference type="SUPFAM" id="SSF56037">
    <property type="entry name" value="PheT/TilS domain"/>
    <property type="match status" value="1"/>
</dbReference>
<reference evidence="2 3" key="1">
    <citation type="submission" date="2020-08" db="EMBL/GenBank/DDBJ databases">
        <title>Genomic Encyclopedia of Type Strains, Phase IV (KMG-IV): sequencing the most valuable type-strain genomes for metagenomic binning, comparative biology and taxonomic classification.</title>
        <authorList>
            <person name="Goeker M."/>
        </authorList>
    </citation>
    <scope>NUCLEOTIDE SEQUENCE [LARGE SCALE GENOMIC DNA]</scope>
    <source>
        <strain evidence="2 3">DSM 14925</strain>
    </source>
</reference>
<dbReference type="SMART" id="SM00873">
    <property type="entry name" value="B3_4"/>
    <property type="match status" value="1"/>
</dbReference>
<sequence length="233" mass="26051">MDSKINIDSNFWGLFPNATINVLTLNGVSNVITSENKKQTQILLDNASFIAHKFLTEENFSANLIVQDWRQAFIKFKRKKGARSSIEALLKRVTQTHDFHPINPLVDIYNSISLEYGVPCGGEDLNMIVGEMHLGTALGGEKFKALGADEDEPALPGELIYYDEEGAICRSFNWREAERTMLTESTTDAIMVIESLNDDHQKRGVEAIVALKNRINKYLGVDGQIAIFTSPNK</sequence>
<dbReference type="PANTHER" id="PTHR39209">
    <property type="match status" value="1"/>
</dbReference>
<dbReference type="GO" id="GO:0004826">
    <property type="term" value="F:phenylalanine-tRNA ligase activity"/>
    <property type="evidence" value="ECO:0007669"/>
    <property type="project" value="InterPro"/>
</dbReference>
<evidence type="ECO:0000259" key="1">
    <source>
        <dbReference type="SMART" id="SM00873"/>
    </source>
</evidence>
<accession>A0A841C9Q9</accession>
<dbReference type="InterPro" id="IPR020825">
    <property type="entry name" value="Phe-tRNA_synthase-like_B3/B4"/>
</dbReference>
<dbReference type="Gene3D" id="3.50.40.10">
    <property type="entry name" value="Phenylalanyl-trna Synthetase, Chain B, domain 3"/>
    <property type="match status" value="1"/>
</dbReference>
<feature type="domain" description="B3/B4 tRNA-binding" evidence="1">
    <location>
        <begin position="67"/>
        <end position="220"/>
    </location>
</feature>
<evidence type="ECO:0000313" key="3">
    <source>
        <dbReference type="Proteomes" id="UP000562464"/>
    </source>
</evidence>
<gene>
    <name evidence="2" type="ORF">HNQ37_001215</name>
</gene>
<comment type="caution">
    <text evidence="2">The sequence shown here is derived from an EMBL/GenBank/DDBJ whole genome shotgun (WGS) entry which is preliminary data.</text>
</comment>